<evidence type="ECO:0000313" key="1">
    <source>
        <dbReference type="EMBL" id="MCL9817487.1"/>
    </source>
</evidence>
<reference evidence="1" key="2">
    <citation type="submission" date="2022-02" db="EMBL/GenBank/DDBJ databases">
        <authorList>
            <person name="Elcheninov A.G."/>
            <person name="Sorokin D.Y."/>
            <person name="Kublanov I.V."/>
        </authorList>
    </citation>
    <scope>NUCLEOTIDE SEQUENCE</scope>
    <source>
        <strain evidence="1">AArc-St2</strain>
    </source>
</reference>
<reference evidence="1" key="1">
    <citation type="journal article" date="2022" name="Syst. Appl. Microbiol.">
        <title>Natronocalculus amylovorans gen. nov., sp. nov., and Natranaeroarchaeum aerophilus sp. nov., dominant culturable amylolytic natronoarchaea from hypersaline soda lakes in southwestern Siberia.</title>
        <authorList>
            <person name="Sorokin D.Y."/>
            <person name="Elcheninov A.G."/>
            <person name="Khizhniak T.V."/>
            <person name="Koenen M."/>
            <person name="Bale N.J."/>
            <person name="Damste J.S.S."/>
            <person name="Kublanov I.V."/>
        </authorList>
    </citation>
    <scope>NUCLEOTIDE SEQUENCE</scope>
    <source>
        <strain evidence="1">AArc-St2</strain>
    </source>
</reference>
<name>A0AAE3FXQ4_9EURY</name>
<evidence type="ECO:0000313" key="2">
    <source>
        <dbReference type="Proteomes" id="UP001203207"/>
    </source>
</evidence>
<dbReference type="Pfam" id="PF13412">
    <property type="entry name" value="HTH_24"/>
    <property type="match status" value="1"/>
</dbReference>
<dbReference type="RefSeq" id="WP_250584638.1">
    <property type="nucleotide sequence ID" value="NZ_JAKRVX010000004.1"/>
</dbReference>
<dbReference type="InterPro" id="IPR036388">
    <property type="entry name" value="WH-like_DNA-bd_sf"/>
</dbReference>
<dbReference type="SUPFAM" id="SSF46785">
    <property type="entry name" value="Winged helix' DNA-binding domain"/>
    <property type="match status" value="1"/>
</dbReference>
<dbReference type="InterPro" id="IPR011991">
    <property type="entry name" value="ArsR-like_HTH"/>
</dbReference>
<dbReference type="AlphaFoldDB" id="A0AAE3FXQ4"/>
<gene>
    <name evidence="1" type="ORF">AArcSt2_11080</name>
</gene>
<dbReference type="InterPro" id="IPR036390">
    <property type="entry name" value="WH_DNA-bd_sf"/>
</dbReference>
<comment type="caution">
    <text evidence="1">The sequence shown here is derived from an EMBL/GenBank/DDBJ whole genome shotgun (WGS) entry which is preliminary data.</text>
</comment>
<dbReference type="Proteomes" id="UP001203207">
    <property type="component" value="Unassembled WGS sequence"/>
</dbReference>
<keyword evidence="2" id="KW-1185">Reference proteome</keyword>
<protein>
    <submittedName>
        <fullName evidence="1">Winged helix-turn-helix domain-containing protein</fullName>
    </submittedName>
</protein>
<proteinExistence type="predicted"/>
<dbReference type="CDD" id="cd00090">
    <property type="entry name" value="HTH_ARSR"/>
    <property type="match status" value="1"/>
</dbReference>
<dbReference type="EMBL" id="JAKRVX010000004">
    <property type="protein sequence ID" value="MCL9817487.1"/>
    <property type="molecule type" value="Genomic_DNA"/>
</dbReference>
<sequence>MSTENMVPMGLDRKEIDDQILDLLRDGRNVPSNLADDLGVSRQYVQQRLQLLEAADYVRNIGRGVYELINDPRE</sequence>
<organism evidence="1 2">
    <name type="scientific">Natronocalculus amylovorans</name>
    <dbReference type="NCBI Taxonomy" id="2917812"/>
    <lineage>
        <taxon>Archaea</taxon>
        <taxon>Methanobacteriati</taxon>
        <taxon>Methanobacteriota</taxon>
        <taxon>Stenosarchaea group</taxon>
        <taxon>Halobacteria</taxon>
        <taxon>Halobacteriales</taxon>
        <taxon>Haloferacaceae</taxon>
        <taxon>Natronocalculus</taxon>
    </lineage>
</organism>
<dbReference type="Gene3D" id="1.10.10.10">
    <property type="entry name" value="Winged helix-like DNA-binding domain superfamily/Winged helix DNA-binding domain"/>
    <property type="match status" value="1"/>
</dbReference>
<accession>A0AAE3FXQ4</accession>